<dbReference type="AlphaFoldDB" id="A0A0N5ACI7"/>
<evidence type="ECO:0000259" key="6">
    <source>
        <dbReference type="PROSITE" id="PS50929"/>
    </source>
</evidence>
<name>A0A0N5ACI7_9BILA</name>
<keyword evidence="4 5" id="KW-0472">Membrane</keyword>
<dbReference type="GO" id="GO:0016020">
    <property type="term" value="C:membrane"/>
    <property type="evidence" value="ECO:0007669"/>
    <property type="project" value="UniProtKB-SubCell"/>
</dbReference>
<dbReference type="Pfam" id="PF00664">
    <property type="entry name" value="ABC_membrane"/>
    <property type="match status" value="2"/>
</dbReference>
<dbReference type="PANTHER" id="PTHR24221">
    <property type="entry name" value="ATP-BINDING CASSETTE SUB-FAMILY B"/>
    <property type="match status" value="1"/>
</dbReference>
<dbReference type="InterPro" id="IPR036640">
    <property type="entry name" value="ABC1_TM_sf"/>
</dbReference>
<protein>
    <submittedName>
        <fullName evidence="8">ABC transmembrane type-1 domain-containing protein</fullName>
    </submittedName>
</protein>
<feature type="domain" description="ABC transmembrane type-1" evidence="6">
    <location>
        <begin position="5"/>
        <end position="250"/>
    </location>
</feature>
<dbReference type="STRING" id="451379.A0A0N5ACI7"/>
<comment type="subcellular location">
    <subcellularLocation>
        <location evidence="1">Membrane</location>
        <topology evidence="1">Multi-pass membrane protein</topology>
    </subcellularLocation>
</comment>
<proteinExistence type="predicted"/>
<dbReference type="InterPro" id="IPR039421">
    <property type="entry name" value="Type_1_exporter"/>
</dbReference>
<evidence type="ECO:0000256" key="4">
    <source>
        <dbReference type="ARBA" id="ARBA00023136"/>
    </source>
</evidence>
<dbReference type="SUPFAM" id="SSF90123">
    <property type="entry name" value="ABC transporter transmembrane region"/>
    <property type="match status" value="1"/>
</dbReference>
<dbReference type="Gene3D" id="1.20.1560.10">
    <property type="entry name" value="ABC transporter type 1, transmembrane domain"/>
    <property type="match status" value="1"/>
</dbReference>
<evidence type="ECO:0000313" key="8">
    <source>
        <dbReference type="WBParaSite" id="SMUV_0000186301-mRNA-1"/>
    </source>
</evidence>
<evidence type="ECO:0000313" key="7">
    <source>
        <dbReference type="Proteomes" id="UP000046393"/>
    </source>
</evidence>
<dbReference type="InterPro" id="IPR011527">
    <property type="entry name" value="ABC1_TM_dom"/>
</dbReference>
<dbReference type="Proteomes" id="UP000046393">
    <property type="component" value="Unplaced"/>
</dbReference>
<dbReference type="WBParaSite" id="SMUV_0000186301-mRNA-1">
    <property type="protein sequence ID" value="SMUV_0000186301-mRNA-1"/>
    <property type="gene ID" value="SMUV_0000186301"/>
</dbReference>
<accession>A0A0N5ACI7</accession>
<feature type="transmembrane region" description="Helical" evidence="5">
    <location>
        <begin position="48"/>
        <end position="71"/>
    </location>
</feature>
<keyword evidence="2 5" id="KW-0812">Transmembrane</keyword>
<organism evidence="7 8">
    <name type="scientific">Syphacia muris</name>
    <dbReference type="NCBI Taxonomy" id="451379"/>
    <lineage>
        <taxon>Eukaryota</taxon>
        <taxon>Metazoa</taxon>
        <taxon>Ecdysozoa</taxon>
        <taxon>Nematoda</taxon>
        <taxon>Chromadorea</taxon>
        <taxon>Rhabditida</taxon>
        <taxon>Spirurina</taxon>
        <taxon>Oxyuridomorpha</taxon>
        <taxon>Oxyuroidea</taxon>
        <taxon>Oxyuridae</taxon>
        <taxon>Syphacia</taxon>
    </lineage>
</organism>
<evidence type="ECO:0000256" key="5">
    <source>
        <dbReference type="SAM" id="Phobius"/>
    </source>
</evidence>
<dbReference type="GO" id="GO:0140359">
    <property type="term" value="F:ABC-type transporter activity"/>
    <property type="evidence" value="ECO:0007669"/>
    <property type="project" value="InterPro"/>
</dbReference>
<evidence type="ECO:0000256" key="1">
    <source>
        <dbReference type="ARBA" id="ARBA00004141"/>
    </source>
</evidence>
<dbReference type="GO" id="GO:0005524">
    <property type="term" value="F:ATP binding"/>
    <property type="evidence" value="ECO:0007669"/>
    <property type="project" value="InterPro"/>
</dbReference>
<dbReference type="PROSITE" id="PS50929">
    <property type="entry name" value="ABC_TM1F"/>
    <property type="match status" value="1"/>
</dbReference>
<evidence type="ECO:0000256" key="3">
    <source>
        <dbReference type="ARBA" id="ARBA00022989"/>
    </source>
</evidence>
<keyword evidence="3 5" id="KW-1133">Transmembrane helix</keyword>
<reference evidence="8" key="1">
    <citation type="submission" date="2017-02" db="UniProtKB">
        <authorList>
            <consortium name="WormBaseParasite"/>
        </authorList>
    </citation>
    <scope>IDENTIFICATION</scope>
</reference>
<keyword evidence="7" id="KW-1185">Reference proteome</keyword>
<feature type="transmembrane region" description="Helical" evidence="5">
    <location>
        <begin position="124"/>
        <end position="145"/>
    </location>
</feature>
<evidence type="ECO:0000256" key="2">
    <source>
        <dbReference type="ARBA" id="ARBA00022692"/>
    </source>
</evidence>
<sequence>MAICGIICGIVFGLQLPANTLTFGLVFNAFSASIYDDGLIRKLLGVCGLYLLTGFVCMIAEFGGTVFFGILSESMTVKFRVKSLRSILQQDGKYFDVPDNAPGKLITHLAADAPKIRAASFCECWEVSLCGAGFILLFGLMQTILVNRIKQEDKKYTKNDNSERKISGVTEASHFQLSVEIIENVRTIQLLTRENAFNVRYGTALNSFIRAENKKALMEALNFAMSQSFNCFVITCSYSIALHCVSIGRVVANDSFK</sequence>
<dbReference type="PANTHER" id="PTHR24221:SF243">
    <property type="entry name" value="P-GLYCOPROTEIN RELATED"/>
    <property type="match status" value="1"/>
</dbReference>